<organism evidence="2 3">
    <name type="scientific">Pristionchus mayeri</name>
    <dbReference type="NCBI Taxonomy" id="1317129"/>
    <lineage>
        <taxon>Eukaryota</taxon>
        <taxon>Metazoa</taxon>
        <taxon>Ecdysozoa</taxon>
        <taxon>Nematoda</taxon>
        <taxon>Chromadorea</taxon>
        <taxon>Rhabditida</taxon>
        <taxon>Rhabditina</taxon>
        <taxon>Diplogasteromorpha</taxon>
        <taxon>Diplogasteroidea</taxon>
        <taxon>Neodiplogasteridae</taxon>
        <taxon>Pristionchus</taxon>
    </lineage>
</organism>
<feature type="non-terminal residue" evidence="2">
    <location>
        <position position="156"/>
    </location>
</feature>
<feature type="region of interest" description="Disordered" evidence="1">
    <location>
        <begin position="19"/>
        <end position="156"/>
    </location>
</feature>
<name>A0AAN4Z6Y0_9BILA</name>
<keyword evidence="3" id="KW-1185">Reference proteome</keyword>
<sequence>RSWMESIVHSLFFTPFPSVSSLHLCDVPMAPEPKKPVRTRKSRSTSAEGPNVNKRSSTKDKKSCKEKKADRSKSMKSMRTPRRKSAKENKEAEDKKKKEEKKDGKEKAKTQPEPPKKQPRKPSIPAAKTTPTKEKDKFESLPKVEEEPADNDISGE</sequence>
<feature type="compositionally biased region" description="Basic and acidic residues" evidence="1">
    <location>
        <begin position="131"/>
        <end position="146"/>
    </location>
</feature>
<feature type="non-terminal residue" evidence="2">
    <location>
        <position position="1"/>
    </location>
</feature>
<evidence type="ECO:0000313" key="3">
    <source>
        <dbReference type="Proteomes" id="UP001328107"/>
    </source>
</evidence>
<dbReference type="AlphaFoldDB" id="A0AAN4Z6Y0"/>
<gene>
    <name evidence="2" type="ORF">PMAYCL1PPCAC_02545</name>
</gene>
<feature type="compositionally biased region" description="Basic and acidic residues" evidence="1">
    <location>
        <begin position="86"/>
        <end position="116"/>
    </location>
</feature>
<feature type="compositionally biased region" description="Acidic residues" evidence="1">
    <location>
        <begin position="147"/>
        <end position="156"/>
    </location>
</feature>
<proteinExistence type="predicted"/>
<comment type="caution">
    <text evidence="2">The sequence shown here is derived from an EMBL/GenBank/DDBJ whole genome shotgun (WGS) entry which is preliminary data.</text>
</comment>
<feature type="compositionally biased region" description="Basic and acidic residues" evidence="1">
    <location>
        <begin position="57"/>
        <end position="73"/>
    </location>
</feature>
<reference evidence="3" key="1">
    <citation type="submission" date="2022-10" db="EMBL/GenBank/DDBJ databases">
        <title>Genome assembly of Pristionchus species.</title>
        <authorList>
            <person name="Yoshida K."/>
            <person name="Sommer R.J."/>
        </authorList>
    </citation>
    <scope>NUCLEOTIDE SEQUENCE [LARGE SCALE GENOMIC DNA]</scope>
    <source>
        <strain evidence="3">RS5460</strain>
    </source>
</reference>
<dbReference type="Proteomes" id="UP001328107">
    <property type="component" value="Unassembled WGS sequence"/>
</dbReference>
<feature type="compositionally biased region" description="Basic residues" evidence="1">
    <location>
        <begin position="74"/>
        <end position="85"/>
    </location>
</feature>
<protein>
    <submittedName>
        <fullName evidence="2">Uncharacterized protein</fullName>
    </submittedName>
</protein>
<evidence type="ECO:0000313" key="2">
    <source>
        <dbReference type="EMBL" id="GMR32350.1"/>
    </source>
</evidence>
<evidence type="ECO:0000256" key="1">
    <source>
        <dbReference type="SAM" id="MobiDB-lite"/>
    </source>
</evidence>
<accession>A0AAN4Z6Y0</accession>
<dbReference type="EMBL" id="BTRK01000001">
    <property type="protein sequence ID" value="GMR32350.1"/>
    <property type="molecule type" value="Genomic_DNA"/>
</dbReference>